<dbReference type="EMBL" id="QZEI01000004">
    <property type="protein sequence ID" value="RLV61329.1"/>
    <property type="molecule type" value="Genomic_DNA"/>
</dbReference>
<proteinExistence type="predicted"/>
<accession>A0A3L8Q2S1</accession>
<evidence type="ECO:0000313" key="1">
    <source>
        <dbReference type="EMBL" id="RLV61329.1"/>
    </source>
</evidence>
<dbReference type="AlphaFoldDB" id="A0A3L8Q2S1"/>
<dbReference type="Proteomes" id="UP000281474">
    <property type="component" value="Unassembled WGS sequence"/>
</dbReference>
<keyword evidence="2" id="KW-1185">Reference proteome</keyword>
<evidence type="ECO:0000313" key="2">
    <source>
        <dbReference type="Proteomes" id="UP000281474"/>
    </source>
</evidence>
<protein>
    <submittedName>
        <fullName evidence="1">Uncharacterized protein</fullName>
    </submittedName>
</protein>
<comment type="caution">
    <text evidence="1">The sequence shown here is derived from an EMBL/GenBank/DDBJ whole genome shotgun (WGS) entry which is preliminary data.</text>
</comment>
<dbReference type="RefSeq" id="WP_121837366.1">
    <property type="nucleotide sequence ID" value="NZ_ML014755.1"/>
</dbReference>
<sequence>MSLYDSVCSRQNLSDTFISSMCGAAAGGPFGALIGGFAPTISKVSNHTVRRFFGCENTDGRLQSVTQAFLKYTVTAGITYVISPAGGAGVHFCSYLGSFLAVDMATLASNTIFDRLDVSQESKIRFIVNVALASVCGEIGSRAGAKVGLKIDIKNHPKAFWYGPDAKLKITGSRDGESISGFVNVKTKTGDHSYLCGFECAEHFFEQDGVTLSFKGQTGFCGELPSDYQPVSSTKLWLHYEIMTGRGEIVGKIKVYSHSGCFDFLDCGIPELDDIVHGFIIAETEKDLELMKVRDSVVKKHLSRGGEPLFDDCLRKPGETKCTLLGTKPDTKMQTDKGKDRVTVPLTVFF</sequence>
<gene>
    <name evidence="1" type="ORF">D5018_02295</name>
</gene>
<organism evidence="1 2">
    <name type="scientific">Parashewanella curva</name>
    <dbReference type="NCBI Taxonomy" id="2338552"/>
    <lineage>
        <taxon>Bacteria</taxon>
        <taxon>Pseudomonadati</taxon>
        <taxon>Pseudomonadota</taxon>
        <taxon>Gammaproteobacteria</taxon>
        <taxon>Alteromonadales</taxon>
        <taxon>Shewanellaceae</taxon>
        <taxon>Parashewanella</taxon>
    </lineage>
</organism>
<name>A0A3L8Q2S1_9GAMM</name>
<reference evidence="1 2" key="1">
    <citation type="submission" date="2018-09" db="EMBL/GenBank/DDBJ databases">
        <title>Phylogeny of the Shewanellaceae, and recommendation for two new genera, Pseudoshewanella and Parashewanella.</title>
        <authorList>
            <person name="Wang G."/>
        </authorList>
    </citation>
    <scope>NUCLEOTIDE SEQUENCE [LARGE SCALE GENOMIC DNA]</scope>
    <source>
        <strain evidence="1 2">C51</strain>
    </source>
</reference>